<dbReference type="PANTHER" id="PTHR28076">
    <property type="entry name" value="SPORULATION-SPECIFIC PROTEIN 71"/>
    <property type="match status" value="1"/>
</dbReference>
<protein>
    <submittedName>
        <fullName evidence="3">Pleckstrin homology domain-containing protein</fullName>
    </submittedName>
</protein>
<feature type="region of interest" description="Disordered" evidence="1">
    <location>
        <begin position="1"/>
        <end position="39"/>
    </location>
</feature>
<gene>
    <name evidence="3" type="ORF">MKK02DRAFT_16661</name>
</gene>
<name>A0AA38H724_9TREE</name>
<dbReference type="InterPro" id="IPR039486">
    <property type="entry name" value="Mug56/Spo71_PH"/>
</dbReference>
<dbReference type="SMART" id="SM00233">
    <property type="entry name" value="PH"/>
    <property type="match status" value="2"/>
</dbReference>
<dbReference type="AlphaFoldDB" id="A0AA38H724"/>
<organism evidence="3 4">
    <name type="scientific">Dioszegia hungarica</name>
    <dbReference type="NCBI Taxonomy" id="4972"/>
    <lineage>
        <taxon>Eukaryota</taxon>
        <taxon>Fungi</taxon>
        <taxon>Dikarya</taxon>
        <taxon>Basidiomycota</taxon>
        <taxon>Agaricomycotina</taxon>
        <taxon>Tremellomycetes</taxon>
        <taxon>Tremellales</taxon>
        <taxon>Bulleribasidiaceae</taxon>
        <taxon>Dioszegia</taxon>
    </lineage>
</organism>
<dbReference type="PANTHER" id="PTHR28076:SF1">
    <property type="entry name" value="PROSPORE MEMBRANE ADAPTER PROTEIN SPO71"/>
    <property type="match status" value="1"/>
</dbReference>
<sequence length="731" mass="83138">MEAAPTTQGNKAPAKPGDVLSREGEDAAGTSAGAVEEAMEEADMDEEEAILPGQVVMKDRMLVRVGYHREIMTHYDETIQRRKPCSRQEPLEEYLVVWRKNQVEFYQDWSTPFKERIKGYKRLCYIVPLSPTRTHMSIFNEADMSICLTTSADKLAHDMHLVLDSKTTRSTTMKDRVKQSKQAKWLQKGRKGTHVFVLKIAERSRAMDWYWEMWRELGGELPGRMDINIPSFSTTVRLALPEDEDMVGSKATCQAFSPKETIKTSYEMMAEAVDFDALVQQRSEQSGELDLKLAWKSIDGNVDWVAWDTTVQGKSRDWALLSGLAKQQGEKQPSVLQIRQANHRPRSLRLEDGSVLEDPPGVEGYLVRHTGGATAKEQVYLSVYDGCAYISLKANAYPPLVPAKEGSTPADLFPDVHHEHNEVERRRTSSFIEHSTGLVDMRDMEEVRMHTPETGVKTAIQLKRPEQCFDVRLTGGTISTFEARSVADAEEWVEKLKELASYWKRRHRVDARGRMDATAQSHGSLFAGTELDKGSDALLSNVWDWCVIKGCRPITMTGRLFVRKGKWTKYRRSRLMVLTGGCLIAFKVKAEDPVHERKQRYPLFGAYTFSGMLAQEEVHEGGHQSGLASQARVYQDGLQSTDGLEDRTFCVRLSAKPSTWGHSRTQPWERMADKKWATVPLSQASPFTLIFRTRSKLERDRWIWAINAEMERQVRDNVEVEEAHRNCGNVP</sequence>
<accession>A0AA38H724</accession>
<dbReference type="InterPro" id="IPR057379">
    <property type="entry name" value="PH_SPO71"/>
</dbReference>
<feature type="domain" description="PH" evidence="2">
    <location>
        <begin position="359"/>
        <end position="501"/>
    </location>
</feature>
<keyword evidence="4" id="KW-1185">Reference proteome</keyword>
<feature type="domain" description="PH" evidence="2">
    <location>
        <begin position="553"/>
        <end position="711"/>
    </location>
</feature>
<comment type="caution">
    <text evidence="3">The sequence shown here is derived from an EMBL/GenBank/DDBJ whole genome shotgun (WGS) entry which is preliminary data.</text>
</comment>
<dbReference type="SUPFAM" id="SSF50729">
    <property type="entry name" value="PH domain-like"/>
    <property type="match status" value="1"/>
</dbReference>
<reference evidence="3" key="1">
    <citation type="journal article" date="2022" name="G3 (Bethesda)">
        <title>High quality genome of the basidiomycete yeast Dioszegia hungarica PDD-24b-2 isolated from cloud water.</title>
        <authorList>
            <person name="Jarrige D."/>
            <person name="Haridas S."/>
            <person name="Bleykasten-Grosshans C."/>
            <person name="Joly M."/>
            <person name="Nadalig T."/>
            <person name="Sancelme M."/>
            <person name="Vuilleumier S."/>
            <person name="Grigoriev I.V."/>
            <person name="Amato P."/>
            <person name="Bringel F."/>
        </authorList>
    </citation>
    <scope>NUCLEOTIDE SEQUENCE</scope>
    <source>
        <strain evidence="3">PDD-24b-2</strain>
    </source>
</reference>
<dbReference type="GO" id="GO:1902657">
    <property type="term" value="P:protein localization to prospore membrane"/>
    <property type="evidence" value="ECO:0007669"/>
    <property type="project" value="InterPro"/>
</dbReference>
<evidence type="ECO:0000256" key="1">
    <source>
        <dbReference type="SAM" id="MobiDB-lite"/>
    </source>
</evidence>
<evidence type="ECO:0000313" key="4">
    <source>
        <dbReference type="Proteomes" id="UP001164286"/>
    </source>
</evidence>
<dbReference type="Proteomes" id="UP001164286">
    <property type="component" value="Unassembled WGS sequence"/>
</dbReference>
<dbReference type="Pfam" id="PF23207">
    <property type="entry name" value="PH_SPO71"/>
    <property type="match status" value="1"/>
</dbReference>
<dbReference type="EMBL" id="JAKWFO010000006">
    <property type="protein sequence ID" value="KAI9634972.1"/>
    <property type="molecule type" value="Genomic_DNA"/>
</dbReference>
<feature type="compositionally biased region" description="Polar residues" evidence="1">
    <location>
        <begin position="1"/>
        <end position="10"/>
    </location>
</feature>
<dbReference type="GeneID" id="77724865"/>
<dbReference type="PROSITE" id="PS50003">
    <property type="entry name" value="PH_DOMAIN"/>
    <property type="match status" value="2"/>
</dbReference>
<dbReference type="InterPro" id="IPR040345">
    <property type="entry name" value="Mug56/Spo71"/>
</dbReference>
<dbReference type="RefSeq" id="XP_052944749.1">
    <property type="nucleotide sequence ID" value="XM_053085664.1"/>
</dbReference>
<evidence type="ECO:0000259" key="2">
    <source>
        <dbReference type="PROSITE" id="PS50003"/>
    </source>
</evidence>
<evidence type="ECO:0000313" key="3">
    <source>
        <dbReference type="EMBL" id="KAI9634972.1"/>
    </source>
</evidence>
<proteinExistence type="predicted"/>
<dbReference type="InterPro" id="IPR001849">
    <property type="entry name" value="PH_domain"/>
</dbReference>
<dbReference type="Pfam" id="PF15404">
    <property type="entry name" value="PH_4"/>
    <property type="match status" value="1"/>
</dbReference>